<organism evidence="4 5">
    <name type="scientific">Amycolatopsis nalaikhensis</name>
    <dbReference type="NCBI Taxonomy" id="715472"/>
    <lineage>
        <taxon>Bacteria</taxon>
        <taxon>Bacillati</taxon>
        <taxon>Actinomycetota</taxon>
        <taxon>Actinomycetes</taxon>
        <taxon>Pseudonocardiales</taxon>
        <taxon>Pseudonocardiaceae</taxon>
        <taxon>Amycolatopsis</taxon>
    </lineage>
</organism>
<keyword evidence="5" id="KW-1185">Reference proteome</keyword>
<keyword evidence="1" id="KW-0547">Nucleotide-binding</keyword>
<evidence type="ECO:0000313" key="5">
    <source>
        <dbReference type="Proteomes" id="UP001227101"/>
    </source>
</evidence>
<dbReference type="PANTHER" id="PTHR16305:SF28">
    <property type="entry name" value="GUANYLATE CYCLASE DOMAIN-CONTAINING PROTEIN"/>
    <property type="match status" value="1"/>
</dbReference>
<dbReference type="Gene3D" id="3.40.50.300">
    <property type="entry name" value="P-loop containing nucleotide triphosphate hydrolases"/>
    <property type="match status" value="1"/>
</dbReference>
<protein>
    <submittedName>
        <fullName evidence="4">AAA family ATPase</fullName>
    </submittedName>
</protein>
<evidence type="ECO:0000259" key="3">
    <source>
        <dbReference type="Pfam" id="PF13191"/>
    </source>
</evidence>
<dbReference type="EMBL" id="CP127173">
    <property type="protein sequence ID" value="WIV54033.1"/>
    <property type="molecule type" value="Genomic_DNA"/>
</dbReference>
<sequence>MTEPLPFVGRAAVLAEAGAVVAGARAGHGGLVLLTGAGGAGKTRIAAEIAASAPDFRTVWVWCDAATALGPWAQVLRDLVAADVHGGRVAQASPELRAVVTGRAGDGAADPEEARRRLARDVSAALRAGSAETPLLVVLDDVHEADASSLRLLAETAATVRTARVVVVATARDDDRAWLGRTQARADLLGRALCLPVGPLTGDDVAALVAAAAGRPATDAEVRAMVARTGGEAFFVTELVRHGTDGPVPASVRAVVHARTAALPEACAHALAAASVLGVRFRLDVLAELIGTGLADVRAVLGDAAAFLGSLEAGSATFRHQLLRDALYDAIPPAERAGLHAAAAAVLVRHAERGRDAGPAQVAHHFLRAGPEHASDAARYARLAGDHAAELLAYDDAVSWYERSREIGGDEPGLLVASGTARLGAGDRTGARADFLAAAERAASPGLLARAALGLGSGASGIEVDLLDHEQIDLLERARAALPPGDSALRAAVTARLSVATTLLEPDERRLALAEEAVDIARRVGDPAALAQAQAAMCDAKPGPAHCADRLAWAGEVVDLARRLRDPKLELLGRRLRLVALLETGGTADTEILAFERTAAVLDQPFYLWYGPLWRGMRALLEGRYDDCRAALARVEELAGESGSANALMLAQTQRWCLLAEIGDREGVQRVIAQVALDELPGIWPRVSVALVAAQLGRFEEARDRLSAVAPRLGTAPRDSEWLPMLAQAAETIALAGPHPVARAVYDWLLPYADQFVVEGFGAAIRGPVHRHLALLAEALGEPAAAHRARALEAAEAIGATALVATIEVESGAAPVAADDAFSRDGELWVLRFAGREVRLADAKGLRDLARLLARPGVAVPAVELASPGGAPVQGDLGEVVDATARTAYRNRLRELAALADAADATGDAAGSARVADEREALLAQLSAAYGLGGRPRRVGSPAERARTAVTARIRATIDRIGKAHPDLGRHLRAAVRTGTLCVYEPETPHTWRT</sequence>
<evidence type="ECO:0000313" key="4">
    <source>
        <dbReference type="EMBL" id="WIV54033.1"/>
    </source>
</evidence>
<dbReference type="PANTHER" id="PTHR16305">
    <property type="entry name" value="TESTICULAR SOLUBLE ADENYLYL CYCLASE"/>
    <property type="match status" value="1"/>
</dbReference>
<dbReference type="RefSeq" id="WP_285450579.1">
    <property type="nucleotide sequence ID" value="NZ_CP127173.1"/>
</dbReference>
<keyword evidence="2" id="KW-0067">ATP-binding</keyword>
<accession>A0ABY8XEJ6</accession>
<evidence type="ECO:0000256" key="2">
    <source>
        <dbReference type="ARBA" id="ARBA00022840"/>
    </source>
</evidence>
<dbReference type="InterPro" id="IPR041664">
    <property type="entry name" value="AAA_16"/>
</dbReference>
<reference evidence="4 5" key="1">
    <citation type="submission" date="2023-06" db="EMBL/GenBank/DDBJ databases">
        <authorList>
            <person name="Oyuntsetseg B."/>
            <person name="Kim S.B."/>
        </authorList>
    </citation>
    <scope>NUCLEOTIDE SEQUENCE [LARGE SCALE GENOMIC DNA]</scope>
    <source>
        <strain evidence="4 5">2-2</strain>
    </source>
</reference>
<dbReference type="SUPFAM" id="SSF52540">
    <property type="entry name" value="P-loop containing nucleoside triphosphate hydrolases"/>
    <property type="match status" value="1"/>
</dbReference>
<evidence type="ECO:0000256" key="1">
    <source>
        <dbReference type="ARBA" id="ARBA00022741"/>
    </source>
</evidence>
<name>A0ABY8XEJ6_9PSEU</name>
<feature type="domain" description="Orc1-like AAA ATPase" evidence="3">
    <location>
        <begin position="6"/>
        <end position="168"/>
    </location>
</feature>
<gene>
    <name evidence="4" type="ORF">QP939_34900</name>
</gene>
<dbReference type="Proteomes" id="UP001227101">
    <property type="component" value="Chromosome"/>
</dbReference>
<dbReference type="Pfam" id="PF13191">
    <property type="entry name" value="AAA_16"/>
    <property type="match status" value="1"/>
</dbReference>
<proteinExistence type="predicted"/>
<dbReference type="InterPro" id="IPR027417">
    <property type="entry name" value="P-loop_NTPase"/>
</dbReference>